<protein>
    <submittedName>
        <fullName evidence="1">Uncharacterized protein</fullName>
    </submittedName>
</protein>
<reference evidence="1 2" key="1">
    <citation type="journal article" date="2012" name="Proc. Natl. Acad. Sci. U.S.A.">
        <title>Comparative genomics of Ceriporiopsis subvermispora and Phanerochaete chrysosporium provide insight into selective ligninolysis.</title>
        <authorList>
            <person name="Fernandez-Fueyo E."/>
            <person name="Ruiz-Duenas F.J."/>
            <person name="Ferreira P."/>
            <person name="Floudas D."/>
            <person name="Hibbett D.S."/>
            <person name="Canessa P."/>
            <person name="Larrondo L.F."/>
            <person name="James T.Y."/>
            <person name="Seelenfreund D."/>
            <person name="Lobos S."/>
            <person name="Polanco R."/>
            <person name="Tello M."/>
            <person name="Honda Y."/>
            <person name="Watanabe T."/>
            <person name="Watanabe T."/>
            <person name="Ryu J.S."/>
            <person name="Kubicek C.P."/>
            <person name="Schmoll M."/>
            <person name="Gaskell J."/>
            <person name="Hammel K.E."/>
            <person name="St John F.J."/>
            <person name="Vanden Wymelenberg A."/>
            <person name="Sabat G."/>
            <person name="Splinter BonDurant S."/>
            <person name="Syed K."/>
            <person name="Yadav J.S."/>
            <person name="Doddapaneni H."/>
            <person name="Subramanian V."/>
            <person name="Lavin J.L."/>
            <person name="Oguiza J.A."/>
            <person name="Perez G."/>
            <person name="Pisabarro A.G."/>
            <person name="Ramirez L."/>
            <person name="Santoyo F."/>
            <person name="Master E."/>
            <person name="Coutinho P.M."/>
            <person name="Henrissat B."/>
            <person name="Lombard V."/>
            <person name="Magnuson J.K."/>
            <person name="Kuees U."/>
            <person name="Hori C."/>
            <person name="Igarashi K."/>
            <person name="Samejima M."/>
            <person name="Held B.W."/>
            <person name="Barry K.W."/>
            <person name="LaButti K.M."/>
            <person name="Lapidus A."/>
            <person name="Lindquist E.A."/>
            <person name="Lucas S.M."/>
            <person name="Riley R."/>
            <person name="Salamov A.A."/>
            <person name="Hoffmeister D."/>
            <person name="Schwenk D."/>
            <person name="Hadar Y."/>
            <person name="Yarden O."/>
            <person name="de Vries R.P."/>
            <person name="Wiebenga A."/>
            <person name="Stenlid J."/>
            <person name="Eastwood D."/>
            <person name="Grigoriev I.V."/>
            <person name="Berka R.M."/>
            <person name="Blanchette R.A."/>
            <person name="Kersten P."/>
            <person name="Martinez A.T."/>
            <person name="Vicuna R."/>
            <person name="Cullen D."/>
        </authorList>
    </citation>
    <scope>NUCLEOTIDE SEQUENCE [LARGE SCALE GENOMIC DNA]</scope>
    <source>
        <strain evidence="1 2">B</strain>
    </source>
</reference>
<dbReference type="EMBL" id="KB446106">
    <property type="protein sequence ID" value="EMD30475.1"/>
    <property type="molecule type" value="Genomic_DNA"/>
</dbReference>
<keyword evidence="2" id="KW-1185">Reference proteome</keyword>
<dbReference type="HOGENOM" id="CLU_3068492_0_0_1"/>
<accession>M2QEQ1</accession>
<gene>
    <name evidence="1" type="ORF">CERSUDRAFT_101333</name>
</gene>
<proteinExistence type="predicted"/>
<organism evidence="1 2">
    <name type="scientific">Ceriporiopsis subvermispora (strain B)</name>
    <name type="common">White-rot fungus</name>
    <name type="synonym">Gelatoporia subvermispora</name>
    <dbReference type="NCBI Taxonomy" id="914234"/>
    <lineage>
        <taxon>Eukaryota</taxon>
        <taxon>Fungi</taxon>
        <taxon>Dikarya</taxon>
        <taxon>Basidiomycota</taxon>
        <taxon>Agaricomycotina</taxon>
        <taxon>Agaricomycetes</taxon>
        <taxon>Polyporales</taxon>
        <taxon>Gelatoporiaceae</taxon>
        <taxon>Gelatoporia</taxon>
    </lineage>
</organism>
<sequence>MLTRSLLLQRRAFHCARALADWDSLAHLFPSVIPSCIRTSYSNVVSSAHPPLP</sequence>
<evidence type="ECO:0000313" key="2">
    <source>
        <dbReference type="Proteomes" id="UP000016930"/>
    </source>
</evidence>
<evidence type="ECO:0000313" key="1">
    <source>
        <dbReference type="EMBL" id="EMD30475.1"/>
    </source>
</evidence>
<name>M2QEQ1_CERS8</name>
<dbReference type="AlphaFoldDB" id="M2QEQ1"/>
<dbReference type="Proteomes" id="UP000016930">
    <property type="component" value="Unassembled WGS sequence"/>
</dbReference>